<dbReference type="EC" id="2.7.11.1" evidence="1"/>
<feature type="region of interest" description="Disordered" evidence="8">
    <location>
        <begin position="150"/>
        <end position="238"/>
    </location>
</feature>
<keyword evidence="13" id="KW-1185">Reference proteome</keyword>
<dbReference type="SMART" id="SM00220">
    <property type="entry name" value="S_TKc"/>
    <property type="match status" value="1"/>
</dbReference>
<dbReference type="Pfam" id="PF00069">
    <property type="entry name" value="Pkinase"/>
    <property type="match status" value="1"/>
</dbReference>
<dbReference type="RefSeq" id="WP_002709154.1">
    <property type="nucleotide sequence ID" value="NZ_JH651384.1"/>
</dbReference>
<dbReference type="InterPro" id="IPR011009">
    <property type="entry name" value="Kinase-like_dom_sf"/>
</dbReference>
<protein>
    <recommendedName>
        <fullName evidence="1">non-specific serine/threonine protein kinase</fullName>
        <ecNumber evidence="1">2.7.11.1</ecNumber>
    </recommendedName>
</protein>
<dbReference type="FunFam" id="1.10.510.10:FF:000021">
    <property type="entry name" value="Serine/threonine protein kinase"/>
    <property type="match status" value="1"/>
</dbReference>
<evidence type="ECO:0000256" key="1">
    <source>
        <dbReference type="ARBA" id="ARBA00012513"/>
    </source>
</evidence>
<dbReference type="GO" id="GO:0004674">
    <property type="term" value="F:protein serine/threonine kinase activity"/>
    <property type="evidence" value="ECO:0007669"/>
    <property type="project" value="UniProtKB-KW"/>
</dbReference>
<dbReference type="InterPro" id="IPR000719">
    <property type="entry name" value="Prot_kinase_dom"/>
</dbReference>
<keyword evidence="9" id="KW-0812">Transmembrane</keyword>
<evidence type="ECO:0000256" key="5">
    <source>
        <dbReference type="ARBA" id="ARBA00022777"/>
    </source>
</evidence>
<dbReference type="PROSITE" id="PS50011">
    <property type="entry name" value="PROTEIN_KINASE_DOM"/>
    <property type="match status" value="1"/>
</dbReference>
<dbReference type="SUPFAM" id="SSF52200">
    <property type="entry name" value="Toll/Interleukin receptor TIR domain"/>
    <property type="match status" value="1"/>
</dbReference>
<dbReference type="GO" id="GO:0007165">
    <property type="term" value="P:signal transduction"/>
    <property type="evidence" value="ECO:0007669"/>
    <property type="project" value="InterPro"/>
</dbReference>
<feature type="region of interest" description="Disordered" evidence="8">
    <location>
        <begin position="522"/>
        <end position="553"/>
    </location>
</feature>
<feature type="domain" description="TIR" evidence="11">
    <location>
        <begin position="1"/>
        <end position="128"/>
    </location>
</feature>
<keyword evidence="4 7" id="KW-0547">Nucleotide-binding</keyword>
<dbReference type="EMBL" id="JH651384">
    <property type="protein sequence ID" value="EIJ35245.1"/>
    <property type="molecule type" value="Genomic_DNA"/>
</dbReference>
<keyword evidence="3" id="KW-0808">Transferase</keyword>
<evidence type="ECO:0000256" key="7">
    <source>
        <dbReference type="PROSITE-ProRule" id="PRU10141"/>
    </source>
</evidence>
<evidence type="ECO:0000256" key="9">
    <source>
        <dbReference type="SAM" id="Phobius"/>
    </source>
</evidence>
<evidence type="ECO:0000313" key="13">
    <source>
        <dbReference type="Proteomes" id="UP000005317"/>
    </source>
</evidence>
<evidence type="ECO:0000259" key="11">
    <source>
        <dbReference type="PROSITE" id="PS50104"/>
    </source>
</evidence>
<feature type="transmembrane region" description="Helical" evidence="9">
    <location>
        <begin position="561"/>
        <end position="581"/>
    </location>
</feature>
<name>A0A656HJP9_THINJ</name>
<dbReference type="Gene3D" id="1.10.510.10">
    <property type="entry name" value="Transferase(Phosphotransferase) domain 1"/>
    <property type="match status" value="1"/>
</dbReference>
<dbReference type="Gene3D" id="3.30.200.20">
    <property type="entry name" value="Phosphorylase Kinase, domain 1"/>
    <property type="match status" value="1"/>
</dbReference>
<evidence type="ECO:0000256" key="2">
    <source>
        <dbReference type="ARBA" id="ARBA00022527"/>
    </source>
</evidence>
<dbReference type="Pfam" id="PF13676">
    <property type="entry name" value="TIR_2"/>
    <property type="match status" value="1"/>
</dbReference>
<evidence type="ECO:0000313" key="12">
    <source>
        <dbReference type="EMBL" id="EIJ35245.1"/>
    </source>
</evidence>
<keyword evidence="9" id="KW-1133">Transmembrane helix</keyword>
<reference evidence="13" key="1">
    <citation type="journal article" date="2011" name="Stand. Genomic Sci.">
        <title>Genome sequence of the filamentous, gliding Thiothrix nivea neotype strain (JP2(T)).</title>
        <authorList>
            <person name="Lapidus A."/>
            <person name="Nolan M."/>
            <person name="Lucas S."/>
            <person name="Glavina Del Rio T."/>
            <person name="Tice H."/>
            <person name="Cheng J.F."/>
            <person name="Tapia R."/>
            <person name="Han C."/>
            <person name="Goodwin L."/>
            <person name="Pitluck S."/>
            <person name="Liolios K."/>
            <person name="Pagani I."/>
            <person name="Ivanova N."/>
            <person name="Huntemann M."/>
            <person name="Mavromatis K."/>
            <person name="Mikhailova N."/>
            <person name="Pati A."/>
            <person name="Chen A."/>
            <person name="Palaniappan K."/>
            <person name="Land M."/>
            <person name="Brambilla E.M."/>
            <person name="Rohde M."/>
            <person name="Abt B."/>
            <person name="Verbarg S."/>
            <person name="Goker M."/>
            <person name="Bristow J."/>
            <person name="Eisen J.A."/>
            <person name="Markowitz V."/>
            <person name="Hugenholtz P."/>
            <person name="Kyrpides N.C."/>
            <person name="Klenk H.P."/>
            <person name="Woyke T."/>
        </authorList>
    </citation>
    <scope>NUCLEOTIDE SEQUENCE [LARGE SCALE GENOMIC DNA]</scope>
    <source>
        <strain evidence="13">ATCC 35100 / DSM 5205 / JP2</strain>
    </source>
</reference>
<gene>
    <name evidence="12" type="ORF">Thini_2708</name>
</gene>
<dbReference type="Proteomes" id="UP000005317">
    <property type="component" value="Unassembled WGS sequence"/>
</dbReference>
<evidence type="ECO:0000256" key="8">
    <source>
        <dbReference type="SAM" id="MobiDB-lite"/>
    </source>
</evidence>
<evidence type="ECO:0000256" key="4">
    <source>
        <dbReference type="ARBA" id="ARBA00022741"/>
    </source>
</evidence>
<dbReference type="PANTHER" id="PTHR43289:SF6">
    <property type="entry name" value="SERINE_THREONINE-PROTEIN KINASE NEKL-3"/>
    <property type="match status" value="1"/>
</dbReference>
<keyword evidence="9" id="KW-0472">Membrane</keyword>
<evidence type="ECO:0000259" key="10">
    <source>
        <dbReference type="PROSITE" id="PS50011"/>
    </source>
</evidence>
<dbReference type="Gene3D" id="3.40.50.10140">
    <property type="entry name" value="Toll/interleukin-1 receptor homology (TIR) domain"/>
    <property type="match status" value="1"/>
</dbReference>
<dbReference type="InterPro" id="IPR017441">
    <property type="entry name" value="Protein_kinase_ATP_BS"/>
</dbReference>
<evidence type="ECO:0000256" key="3">
    <source>
        <dbReference type="ARBA" id="ARBA00022679"/>
    </source>
</evidence>
<accession>A0A656HJP9</accession>
<dbReference type="PANTHER" id="PTHR43289">
    <property type="entry name" value="MITOGEN-ACTIVATED PROTEIN KINASE KINASE KINASE 20-RELATED"/>
    <property type="match status" value="1"/>
</dbReference>
<feature type="compositionally biased region" description="Basic and acidic residues" evidence="8">
    <location>
        <begin position="150"/>
        <end position="232"/>
    </location>
</feature>
<dbReference type="PROSITE" id="PS50104">
    <property type="entry name" value="TIR"/>
    <property type="match status" value="1"/>
</dbReference>
<dbReference type="PROSITE" id="PS00107">
    <property type="entry name" value="PROTEIN_KINASE_ATP"/>
    <property type="match status" value="1"/>
</dbReference>
<dbReference type="SUPFAM" id="SSF56112">
    <property type="entry name" value="Protein kinase-like (PK-like)"/>
    <property type="match status" value="1"/>
</dbReference>
<dbReference type="CDD" id="cd14014">
    <property type="entry name" value="STKc_PknB_like"/>
    <property type="match status" value="1"/>
</dbReference>
<dbReference type="AlphaFoldDB" id="A0A656HJP9"/>
<sequence>MSDIFLSYASSDRERVRQLANVLGAQGWSVFWDRTIPTGTRWHEVLGDELDASSCVIVVWTETSVRSQWVYEEAEEGKRRRALFPVKLDNVLPPLGFRMFQVANLTGWQGEMDSPALTRLLEDIKAHFTLLRQQEEIRLAEEEAARKAEEERKRAKAEAARKAEEERKRAEAEAARKAEEERKRAEAEAARKAEEERKRAKAEAARKAEEERKRAAAEAARKAEAERKRAEEAAQTPEARLKQANYDILGKLGEGGMATVFLAQHTLLEREVALKVMSPRIATTEAFRQSFIREARIVAQLEHPNIVRIYDGGADGNLFYMAMELLPGGTLKEQLESGPLLPEHALNIVRQIASALSYAHSKGYIHRDIKPANILFRSNGDAALADFGIAKLQGIVSDMTQLGLITGTPRYMSPEQAAGTKLDHRTDLYSLGIVFHEMLTGQLPFNGSSPMAIAYQHLNAPMPRLPNELAGFQPTIDKLVAKQPHDRFDSANALLQALAGLELSVTEIRPINELLSPETHATTVNPTILPPTRPEHTSERLPPSPMATASAPPMPRRKARIWLAGITAMAGLGIGGGYYTINMQKVALEASQRAEQVNSHLELARLRGEKQRLFDHSTWSEGCKNLLEDMDGPYEAADSSEWHYHQVQTLDPANAIASWELEKLENRKKIEFSNCDNYKRPEQEVDEINDMFKK</sequence>
<keyword evidence="5 12" id="KW-0418">Kinase</keyword>
<dbReference type="InterPro" id="IPR035897">
    <property type="entry name" value="Toll_tir_struct_dom_sf"/>
</dbReference>
<dbReference type="PROSITE" id="PS00108">
    <property type="entry name" value="PROTEIN_KINASE_ST"/>
    <property type="match status" value="1"/>
</dbReference>
<evidence type="ECO:0000256" key="6">
    <source>
        <dbReference type="ARBA" id="ARBA00022840"/>
    </source>
</evidence>
<dbReference type="InterPro" id="IPR008271">
    <property type="entry name" value="Ser/Thr_kinase_AS"/>
</dbReference>
<keyword evidence="2 12" id="KW-0723">Serine/threonine-protein kinase</keyword>
<proteinExistence type="predicted"/>
<feature type="domain" description="Protein kinase" evidence="10">
    <location>
        <begin position="246"/>
        <end position="499"/>
    </location>
</feature>
<organism evidence="12 13">
    <name type="scientific">Thiothrix nivea (strain ATCC 35100 / DSM 5205 / JP2)</name>
    <dbReference type="NCBI Taxonomy" id="870187"/>
    <lineage>
        <taxon>Bacteria</taxon>
        <taxon>Pseudomonadati</taxon>
        <taxon>Pseudomonadota</taxon>
        <taxon>Gammaproteobacteria</taxon>
        <taxon>Thiotrichales</taxon>
        <taxon>Thiotrichaceae</taxon>
        <taxon>Thiothrix</taxon>
    </lineage>
</organism>
<feature type="binding site" evidence="7">
    <location>
        <position position="275"/>
    </location>
    <ligand>
        <name>ATP</name>
        <dbReference type="ChEBI" id="CHEBI:30616"/>
    </ligand>
</feature>
<dbReference type="GO" id="GO:0005524">
    <property type="term" value="F:ATP binding"/>
    <property type="evidence" value="ECO:0007669"/>
    <property type="project" value="UniProtKB-UniRule"/>
</dbReference>
<keyword evidence="6 7" id="KW-0067">ATP-binding</keyword>
<dbReference type="InterPro" id="IPR000157">
    <property type="entry name" value="TIR_dom"/>
</dbReference>
<dbReference type="SMART" id="SM00255">
    <property type="entry name" value="TIR"/>
    <property type="match status" value="1"/>
</dbReference>